<dbReference type="PANTHER" id="PTHR43066:SF1">
    <property type="entry name" value="RHOMBOID PROTEIN 2"/>
    <property type="match status" value="1"/>
</dbReference>
<dbReference type="InterPro" id="IPR035952">
    <property type="entry name" value="Rhomboid-like_sf"/>
</dbReference>
<keyword evidence="6 8" id="KW-1133">Transmembrane helix</keyword>
<dbReference type="InterPro" id="IPR022764">
    <property type="entry name" value="Peptidase_S54_rhomboid_dom"/>
</dbReference>
<comment type="subcellular location">
    <subcellularLocation>
        <location evidence="1">Membrane</location>
        <topology evidence="1">Multi-pass membrane protein</topology>
    </subcellularLocation>
</comment>
<dbReference type="Gene3D" id="1.20.1540.10">
    <property type="entry name" value="Rhomboid-like"/>
    <property type="match status" value="1"/>
</dbReference>
<dbReference type="GO" id="GO:0016020">
    <property type="term" value="C:membrane"/>
    <property type="evidence" value="ECO:0007669"/>
    <property type="project" value="UniProtKB-SubCell"/>
</dbReference>
<evidence type="ECO:0000256" key="7">
    <source>
        <dbReference type="ARBA" id="ARBA00023136"/>
    </source>
</evidence>
<proteinExistence type="inferred from homology"/>
<dbReference type="Pfam" id="PF01694">
    <property type="entry name" value="Rhomboid"/>
    <property type="match status" value="1"/>
</dbReference>
<feature type="transmembrane region" description="Helical" evidence="8">
    <location>
        <begin position="188"/>
        <end position="207"/>
    </location>
</feature>
<evidence type="ECO:0000256" key="2">
    <source>
        <dbReference type="ARBA" id="ARBA00009045"/>
    </source>
</evidence>
<dbReference type="SUPFAM" id="SSF144091">
    <property type="entry name" value="Rhomboid-like"/>
    <property type="match status" value="1"/>
</dbReference>
<dbReference type="GO" id="GO:0006508">
    <property type="term" value="P:proteolysis"/>
    <property type="evidence" value="ECO:0007669"/>
    <property type="project" value="UniProtKB-KW"/>
</dbReference>
<protein>
    <submittedName>
        <fullName evidence="10">Rhomboid family GlyGly-CTERM serine protease</fullName>
    </submittedName>
</protein>
<evidence type="ECO:0000313" key="11">
    <source>
        <dbReference type="Proteomes" id="UP000184171"/>
    </source>
</evidence>
<evidence type="ECO:0000256" key="5">
    <source>
        <dbReference type="ARBA" id="ARBA00022801"/>
    </source>
</evidence>
<dbReference type="RefSeq" id="WP_072905256.1">
    <property type="nucleotide sequence ID" value="NZ_FQZT01000001.1"/>
</dbReference>
<reference evidence="10 11" key="1">
    <citation type="submission" date="2016-11" db="EMBL/GenBank/DDBJ databases">
        <authorList>
            <person name="Jaros S."/>
            <person name="Januszkiewicz K."/>
            <person name="Wedrychowicz H."/>
        </authorList>
    </citation>
    <scope>NUCLEOTIDE SEQUENCE [LARGE SCALE GENOMIC DNA]</scope>
    <source>
        <strain evidence="10 11">DSM 5091</strain>
    </source>
</reference>
<keyword evidence="3 10" id="KW-0645">Protease</keyword>
<dbReference type="AlphaFoldDB" id="A0A1M6CJN6"/>
<gene>
    <name evidence="10" type="ORF">SAMN02745165_00542</name>
</gene>
<evidence type="ECO:0000256" key="8">
    <source>
        <dbReference type="SAM" id="Phobius"/>
    </source>
</evidence>
<name>A0A1M6CJN6_MALRU</name>
<dbReference type="GO" id="GO:0004252">
    <property type="term" value="F:serine-type endopeptidase activity"/>
    <property type="evidence" value="ECO:0007669"/>
    <property type="project" value="InterPro"/>
</dbReference>
<dbReference type="PANTHER" id="PTHR43066">
    <property type="entry name" value="RHOMBOID-RELATED PROTEIN"/>
    <property type="match status" value="1"/>
</dbReference>
<dbReference type="STRING" id="1122189.SAMN02745165_00542"/>
<evidence type="ECO:0000256" key="4">
    <source>
        <dbReference type="ARBA" id="ARBA00022692"/>
    </source>
</evidence>
<keyword evidence="7 8" id="KW-0472">Membrane</keyword>
<dbReference type="NCBIfam" id="TIGR03902">
    <property type="entry name" value="rhom_GG_sort"/>
    <property type="match status" value="1"/>
</dbReference>
<feature type="transmembrane region" description="Helical" evidence="8">
    <location>
        <begin position="101"/>
        <end position="118"/>
    </location>
</feature>
<keyword evidence="4 8" id="KW-0812">Transmembrane</keyword>
<dbReference type="EMBL" id="FQZT01000001">
    <property type="protein sequence ID" value="SHI60908.1"/>
    <property type="molecule type" value="Genomic_DNA"/>
</dbReference>
<accession>A0A1M6CJN6</accession>
<evidence type="ECO:0000256" key="1">
    <source>
        <dbReference type="ARBA" id="ARBA00004141"/>
    </source>
</evidence>
<comment type="similarity">
    <text evidence="2">Belongs to the peptidase S54 family.</text>
</comment>
<keyword evidence="5" id="KW-0378">Hydrolase</keyword>
<evidence type="ECO:0000256" key="6">
    <source>
        <dbReference type="ARBA" id="ARBA00022989"/>
    </source>
</evidence>
<dbReference type="Proteomes" id="UP000184171">
    <property type="component" value="Unassembled WGS sequence"/>
</dbReference>
<dbReference type="InterPro" id="IPR023826">
    <property type="entry name" value="Rhom-like_SP_proteobac"/>
</dbReference>
<sequence>MASEQLSINNPILSTEKPSESKQVEIRALLALLILANLDLLLGNAPATKLVFHPQSIIDGDWWRVISWPFVHVSRYHLLIDGAAFIMLYHGLREESRRSRVFFILSVAAGSLLLPIFISPQISQLGLCGLSGPAHGLMAISSLEFLHGKEKKTGGLLLALLLLKTGWEVLSGNVFLHQLHLGDIGQPIVSTHAGGVLAGLTCYYVHFLSKKTLFRRRDIQKQKGQTKS</sequence>
<evidence type="ECO:0000256" key="3">
    <source>
        <dbReference type="ARBA" id="ARBA00022670"/>
    </source>
</evidence>
<organism evidence="10 11">
    <name type="scientific">Malonomonas rubra DSM 5091</name>
    <dbReference type="NCBI Taxonomy" id="1122189"/>
    <lineage>
        <taxon>Bacteria</taxon>
        <taxon>Pseudomonadati</taxon>
        <taxon>Thermodesulfobacteriota</taxon>
        <taxon>Desulfuromonadia</taxon>
        <taxon>Desulfuromonadales</taxon>
        <taxon>Geopsychrobacteraceae</taxon>
        <taxon>Malonomonas</taxon>
    </lineage>
</organism>
<evidence type="ECO:0000313" key="10">
    <source>
        <dbReference type="EMBL" id="SHI60908.1"/>
    </source>
</evidence>
<feature type="domain" description="Peptidase S54 rhomboid" evidence="9">
    <location>
        <begin position="60"/>
        <end position="205"/>
    </location>
</feature>
<dbReference type="OrthoDB" id="5432446at2"/>
<keyword evidence="11" id="KW-1185">Reference proteome</keyword>
<evidence type="ECO:0000259" key="9">
    <source>
        <dbReference type="Pfam" id="PF01694"/>
    </source>
</evidence>